<dbReference type="AlphaFoldDB" id="A0A1J1LI24"/>
<dbReference type="Proteomes" id="UP000184315">
    <property type="component" value="Unassembled WGS sequence"/>
</dbReference>
<accession>A0A1J1LI24</accession>
<sequence length="397" mass="45703">MTDLDWQLFLANSIKQAKKVTKTRDPKGRKWAFAESPNYRVFETSPSQKLDKGKTYLISGSEATIMLQASLIKASHDILGQRLGYTIDFDQWFEDFSLEFKKNPITGEYREGIIITDDTDLAALKYWGVPYAERPKFTWIEPSPTATDKQLEDFNKLGYSVIKFWKNRSLDDKWRFVSGTLTEIRQQLIDLMRVVSVGSSSESGYRAETISFVGLPKVVLYFKELSSDVEPGYLALESRMSFRIVDKTDNPNSPLPKITKQDVRNLAIKIRDLFVLPTPYKIHRGKETVSVKDKNRGYDGYIYVYSQNDGIQLFTKMYEAQNLIIDLTKIFHRITIDSINAYPITQPDITVLGKNIKPSRTRPVGYVQFHEAKLFLSRLDAPIRLCDDIGYLYNESD</sequence>
<proteinExistence type="predicted"/>
<evidence type="ECO:0000313" key="1">
    <source>
        <dbReference type="EMBL" id="CUR32139.1"/>
    </source>
</evidence>
<gene>
    <name evidence="1" type="ORF">PL9214430111</name>
</gene>
<protein>
    <submittedName>
        <fullName evidence="1">Uncharacterized protein</fullName>
    </submittedName>
</protein>
<dbReference type="STRING" id="671072.PL9214430111"/>
<keyword evidence="2" id="KW-1185">Reference proteome</keyword>
<name>A0A1J1LI24_9CYAN</name>
<dbReference type="RefSeq" id="WP_072718897.1">
    <property type="nucleotide sequence ID" value="NZ_LN889796.1"/>
</dbReference>
<dbReference type="EMBL" id="CZDF01000148">
    <property type="protein sequence ID" value="CUR32139.1"/>
    <property type="molecule type" value="Genomic_DNA"/>
</dbReference>
<dbReference type="OrthoDB" id="452340at2"/>
<evidence type="ECO:0000313" key="2">
    <source>
        <dbReference type="Proteomes" id="UP000184315"/>
    </source>
</evidence>
<reference evidence="2" key="1">
    <citation type="submission" date="2015-10" db="EMBL/GenBank/DDBJ databases">
        <authorList>
            <person name="Regsiter A."/>
            <person name="william w."/>
        </authorList>
    </citation>
    <scope>NUCLEOTIDE SEQUENCE [LARGE SCALE GENOMIC DNA]</scope>
</reference>
<organism evidence="1 2">
    <name type="scientific">Planktothrix tepida PCC 9214</name>
    <dbReference type="NCBI Taxonomy" id="671072"/>
    <lineage>
        <taxon>Bacteria</taxon>
        <taxon>Bacillati</taxon>
        <taxon>Cyanobacteriota</taxon>
        <taxon>Cyanophyceae</taxon>
        <taxon>Oscillatoriophycideae</taxon>
        <taxon>Oscillatoriales</taxon>
        <taxon>Microcoleaceae</taxon>
        <taxon>Planktothrix</taxon>
    </lineage>
</organism>